<evidence type="ECO:0000313" key="4">
    <source>
        <dbReference type="Proteomes" id="UP000265431"/>
    </source>
</evidence>
<organism evidence="3 4">
    <name type="scientific">Henriciella barbarensis</name>
    <dbReference type="NCBI Taxonomy" id="86342"/>
    <lineage>
        <taxon>Bacteria</taxon>
        <taxon>Pseudomonadati</taxon>
        <taxon>Pseudomonadota</taxon>
        <taxon>Alphaproteobacteria</taxon>
        <taxon>Hyphomonadales</taxon>
        <taxon>Hyphomonadaceae</taxon>
        <taxon>Henriciella</taxon>
    </lineage>
</organism>
<feature type="chain" id="PRO_5017395330" evidence="2">
    <location>
        <begin position="27"/>
        <end position="125"/>
    </location>
</feature>
<name>A0A399QNY4_9PROT</name>
<proteinExistence type="predicted"/>
<gene>
    <name evidence="3" type="ORF">D1224_15860</name>
</gene>
<comment type="caution">
    <text evidence="3">The sequence shown here is derived from an EMBL/GenBank/DDBJ whole genome shotgun (WGS) entry which is preliminary data.</text>
</comment>
<sequence>MIKMTHSLTVAALSLTAVVAAPFAAASESCVQQAKSIRTAQQTVLELKAERDALVPKVEDAGDSWQNDQALRNFSAEQAQQADRSRTAYEDLKARLRAVEADLQEKAASANARVNAYNTHCVPKD</sequence>
<keyword evidence="4" id="KW-1185">Reference proteome</keyword>
<feature type="signal peptide" evidence="2">
    <location>
        <begin position="1"/>
        <end position="26"/>
    </location>
</feature>
<keyword evidence="2" id="KW-0732">Signal</keyword>
<protein>
    <submittedName>
        <fullName evidence="3">Uncharacterized protein</fullName>
    </submittedName>
</protein>
<accession>A0A399QNY4</accession>
<dbReference type="Proteomes" id="UP000265431">
    <property type="component" value="Unassembled WGS sequence"/>
</dbReference>
<evidence type="ECO:0000256" key="2">
    <source>
        <dbReference type="SAM" id="SignalP"/>
    </source>
</evidence>
<dbReference type="EMBL" id="QWGB01000014">
    <property type="protein sequence ID" value="RIJ20580.1"/>
    <property type="molecule type" value="Genomic_DNA"/>
</dbReference>
<reference evidence="3 4" key="1">
    <citation type="submission" date="2018-08" db="EMBL/GenBank/DDBJ databases">
        <title>Henriciella mobilis sp. nov., isolated from seawater.</title>
        <authorList>
            <person name="Cheng H."/>
            <person name="Wu Y.-H."/>
            <person name="Xu X.-W."/>
            <person name="Guo L.-L."/>
        </authorList>
    </citation>
    <scope>NUCLEOTIDE SEQUENCE [LARGE SCALE GENOMIC DNA]</scope>
    <source>
        <strain evidence="3 4">CCUG66934</strain>
    </source>
</reference>
<evidence type="ECO:0000256" key="1">
    <source>
        <dbReference type="SAM" id="Coils"/>
    </source>
</evidence>
<feature type="coiled-coil region" evidence="1">
    <location>
        <begin position="82"/>
        <end position="113"/>
    </location>
</feature>
<dbReference type="AlphaFoldDB" id="A0A399QNY4"/>
<evidence type="ECO:0000313" key="3">
    <source>
        <dbReference type="EMBL" id="RIJ20580.1"/>
    </source>
</evidence>
<keyword evidence="1" id="KW-0175">Coiled coil</keyword>